<dbReference type="OrthoDB" id="2487544at2759"/>
<proteinExistence type="predicted"/>
<comment type="caution">
    <text evidence="2">The sequence shown here is derived from an EMBL/GenBank/DDBJ whole genome shotgun (WGS) entry which is preliminary data.</text>
</comment>
<dbReference type="AlphaFoldDB" id="A0A9N9JXM1"/>
<gene>
    <name evidence="2" type="ORF">CPELLU_LOCUS17804</name>
</gene>
<evidence type="ECO:0000313" key="3">
    <source>
        <dbReference type="Proteomes" id="UP000789759"/>
    </source>
</evidence>
<dbReference type="EMBL" id="CAJVQA010031830">
    <property type="protein sequence ID" value="CAG8802188.1"/>
    <property type="molecule type" value="Genomic_DNA"/>
</dbReference>
<sequence length="63" mass="7117">CCGISTTQNGSEKDVMFNYNWVENPEAQSKKVDYVYVNTDSESDNESVSEDENDNRSKNDDAT</sequence>
<name>A0A9N9JXM1_9GLOM</name>
<organism evidence="2 3">
    <name type="scientific">Cetraspora pellucida</name>
    <dbReference type="NCBI Taxonomy" id="1433469"/>
    <lineage>
        <taxon>Eukaryota</taxon>
        <taxon>Fungi</taxon>
        <taxon>Fungi incertae sedis</taxon>
        <taxon>Mucoromycota</taxon>
        <taxon>Glomeromycotina</taxon>
        <taxon>Glomeromycetes</taxon>
        <taxon>Diversisporales</taxon>
        <taxon>Gigasporaceae</taxon>
        <taxon>Cetraspora</taxon>
    </lineage>
</organism>
<feature type="compositionally biased region" description="Basic and acidic residues" evidence="1">
    <location>
        <begin position="54"/>
        <end position="63"/>
    </location>
</feature>
<evidence type="ECO:0000256" key="1">
    <source>
        <dbReference type="SAM" id="MobiDB-lite"/>
    </source>
</evidence>
<protein>
    <submittedName>
        <fullName evidence="2">22593_t:CDS:1</fullName>
    </submittedName>
</protein>
<reference evidence="2" key="1">
    <citation type="submission" date="2021-06" db="EMBL/GenBank/DDBJ databases">
        <authorList>
            <person name="Kallberg Y."/>
            <person name="Tangrot J."/>
            <person name="Rosling A."/>
        </authorList>
    </citation>
    <scope>NUCLEOTIDE SEQUENCE</scope>
    <source>
        <strain evidence="2">FL966</strain>
    </source>
</reference>
<feature type="non-terminal residue" evidence="2">
    <location>
        <position position="1"/>
    </location>
</feature>
<dbReference type="Proteomes" id="UP000789759">
    <property type="component" value="Unassembled WGS sequence"/>
</dbReference>
<feature type="compositionally biased region" description="Acidic residues" evidence="1">
    <location>
        <begin position="41"/>
        <end position="53"/>
    </location>
</feature>
<feature type="region of interest" description="Disordered" evidence="1">
    <location>
        <begin position="38"/>
        <end position="63"/>
    </location>
</feature>
<keyword evidence="3" id="KW-1185">Reference proteome</keyword>
<evidence type="ECO:0000313" key="2">
    <source>
        <dbReference type="EMBL" id="CAG8802188.1"/>
    </source>
</evidence>
<accession>A0A9N9JXM1</accession>
<feature type="non-terminal residue" evidence="2">
    <location>
        <position position="63"/>
    </location>
</feature>